<dbReference type="OrthoDB" id="622552at2"/>
<accession>A0A2S8AAX8</accession>
<dbReference type="Gene3D" id="2.40.128.140">
    <property type="entry name" value="Outer membrane protein"/>
    <property type="match status" value="1"/>
</dbReference>
<evidence type="ECO:0000313" key="2">
    <source>
        <dbReference type="Proteomes" id="UP000238042"/>
    </source>
</evidence>
<evidence type="ECO:0008006" key="3">
    <source>
        <dbReference type="Google" id="ProtNLM"/>
    </source>
</evidence>
<gene>
    <name evidence="1" type="ORF">C4S77_08110</name>
</gene>
<keyword evidence="2" id="KW-1185">Reference proteome</keyword>
<dbReference type="Pfam" id="PF09982">
    <property type="entry name" value="LpxR"/>
    <property type="match status" value="1"/>
</dbReference>
<comment type="caution">
    <text evidence="1">The sequence shown here is derived from an EMBL/GenBank/DDBJ whole genome shotgun (WGS) entry which is preliminary data.</text>
</comment>
<proteinExistence type="predicted"/>
<dbReference type="InterPro" id="IPR037107">
    <property type="entry name" value="Put_OMP_sf"/>
</dbReference>
<reference evidence="1 2" key="1">
    <citation type="submission" date="2018-02" db="EMBL/GenBank/DDBJ databases">
        <title>Genome sequences of Apibacter spp., gut symbionts of Asian honey bees.</title>
        <authorList>
            <person name="Kwong W.K."/>
            <person name="Steele M.I."/>
            <person name="Moran N.A."/>
        </authorList>
    </citation>
    <scope>NUCLEOTIDE SEQUENCE [LARGE SCALE GENOMIC DNA]</scope>
    <source>
        <strain evidence="2">wkB301</strain>
    </source>
</reference>
<dbReference type="AlphaFoldDB" id="A0A2S8AAX8"/>
<sequence length="312" mass="36475">MKKSYISILIFLIYINIFSQNNKDFYTKEFGIISENDAYMLLGDDGYYTNGLEFYVNWKSKKNKDSLKIATFSLGQNIYNAQNGNYSKLINIDRPVTAYLYISYKQTQFTKNKEMIKWGVSIASIGPISFGKETQVFIHHLFDMYDPKKQWDFQLKNSIGINGELTWIKEIPIKDNFEIQAIAGARAGLFFDNIKLGSLIRWGKFNNNLSTSYWNTRLNAKYKNSHKEFFFYYQPSLLVYAYNATIEGGAFRKDKGPVTGKLNPLLYHQIVGIMKTWNRYALNLAINYQTKETSLQEKTQWYGTIELKYLFK</sequence>
<evidence type="ECO:0000313" key="1">
    <source>
        <dbReference type="EMBL" id="PQL91755.1"/>
    </source>
</evidence>
<dbReference type="InterPro" id="IPR018707">
    <property type="entry name" value="LpxR"/>
</dbReference>
<name>A0A2S8AAX8_9FLAO</name>
<dbReference type="RefSeq" id="WP_105247119.1">
    <property type="nucleotide sequence ID" value="NZ_PSZM01000040.1"/>
</dbReference>
<dbReference type="Proteomes" id="UP000238042">
    <property type="component" value="Unassembled WGS sequence"/>
</dbReference>
<dbReference type="EMBL" id="PSZM01000040">
    <property type="protein sequence ID" value="PQL91755.1"/>
    <property type="molecule type" value="Genomic_DNA"/>
</dbReference>
<protein>
    <recommendedName>
        <fullName evidence="3">DUF2219 domain-containing protein</fullName>
    </recommendedName>
</protein>
<organism evidence="1 2">
    <name type="scientific">Apibacter adventoris</name>
    <dbReference type="NCBI Taxonomy" id="1679466"/>
    <lineage>
        <taxon>Bacteria</taxon>
        <taxon>Pseudomonadati</taxon>
        <taxon>Bacteroidota</taxon>
        <taxon>Flavobacteriia</taxon>
        <taxon>Flavobacteriales</taxon>
        <taxon>Weeksellaceae</taxon>
        <taxon>Apibacter</taxon>
    </lineage>
</organism>